<dbReference type="PROSITE" id="PS50005">
    <property type="entry name" value="TPR"/>
    <property type="match status" value="2"/>
</dbReference>
<feature type="repeat" description="TPR" evidence="3">
    <location>
        <begin position="106"/>
        <end position="139"/>
    </location>
</feature>
<feature type="repeat" description="TPR" evidence="3">
    <location>
        <begin position="38"/>
        <end position="71"/>
    </location>
</feature>
<evidence type="ECO:0000313" key="4">
    <source>
        <dbReference type="EMBL" id="KGE72403.1"/>
    </source>
</evidence>
<dbReference type="eggNOG" id="COG0457">
    <property type="taxonomic scope" value="Bacteria"/>
</dbReference>
<evidence type="ECO:0000256" key="3">
    <source>
        <dbReference type="PROSITE-ProRule" id="PRU00339"/>
    </source>
</evidence>
<reference evidence="4 5" key="1">
    <citation type="submission" date="2014-05" db="EMBL/GenBank/DDBJ databases">
        <title>De novo Genome Sequence of Spirocheata sp.</title>
        <authorList>
            <person name="Shivani Y."/>
            <person name="Subhash Y."/>
            <person name="Tushar L."/>
            <person name="Sasikala C."/>
            <person name="Ramana C.V."/>
        </authorList>
    </citation>
    <scope>NUCLEOTIDE SEQUENCE [LARGE SCALE GENOMIC DNA]</scope>
    <source>
        <strain evidence="4 5">JC230</strain>
    </source>
</reference>
<keyword evidence="1" id="KW-0677">Repeat</keyword>
<gene>
    <name evidence="4" type="ORF">DC28_06935</name>
</gene>
<comment type="caution">
    <text evidence="4">The sequence shown here is derived from an EMBL/GenBank/DDBJ whole genome shotgun (WGS) entry which is preliminary data.</text>
</comment>
<evidence type="ECO:0000256" key="2">
    <source>
        <dbReference type="ARBA" id="ARBA00022803"/>
    </source>
</evidence>
<sequence length="190" mass="21884">MERYAFDPEKVDSLFAFRDFSQAEDLILEALYENPDDLQAITYAGILYTETGRFEEARKALEYVLARDPRNPDAWEAQGVIHFRRGQIYEAKNAFIAALKSFPRMASAFRNLGVLYRHVGDQKKSITCLQLARGYNPTDYLTLYALSFGLIEEQRNAEAREVLTLMMDQPLPPDILEYAQTQLAKLEESR</sequence>
<dbReference type="SMART" id="SM00028">
    <property type="entry name" value="TPR"/>
    <property type="match status" value="3"/>
</dbReference>
<dbReference type="InterPro" id="IPR019734">
    <property type="entry name" value="TPR_rpt"/>
</dbReference>
<dbReference type="Gene3D" id="1.25.40.10">
    <property type="entry name" value="Tetratricopeptide repeat domain"/>
    <property type="match status" value="1"/>
</dbReference>
<accession>A0A098QYA3</accession>
<dbReference type="RefSeq" id="WP_037547151.1">
    <property type="nucleotide sequence ID" value="NZ_JNUP01000052.1"/>
</dbReference>
<dbReference type="GO" id="GO:0006401">
    <property type="term" value="P:RNA catabolic process"/>
    <property type="evidence" value="ECO:0007669"/>
    <property type="project" value="InterPro"/>
</dbReference>
<proteinExistence type="predicted"/>
<dbReference type="SUPFAM" id="SSF48452">
    <property type="entry name" value="TPR-like"/>
    <property type="match status" value="1"/>
</dbReference>
<dbReference type="GO" id="GO:0055087">
    <property type="term" value="C:Ski complex"/>
    <property type="evidence" value="ECO:0007669"/>
    <property type="project" value="InterPro"/>
</dbReference>
<dbReference type="PANTHER" id="PTHR15704:SF7">
    <property type="entry name" value="SUPERKILLER COMPLEX PROTEIN 3"/>
    <property type="match status" value="1"/>
</dbReference>
<organism evidence="4 5">
    <name type="scientific">Spirochaeta lutea</name>
    <dbReference type="NCBI Taxonomy" id="1480694"/>
    <lineage>
        <taxon>Bacteria</taxon>
        <taxon>Pseudomonadati</taxon>
        <taxon>Spirochaetota</taxon>
        <taxon>Spirochaetia</taxon>
        <taxon>Spirochaetales</taxon>
        <taxon>Spirochaetaceae</taxon>
        <taxon>Spirochaeta</taxon>
    </lineage>
</organism>
<name>A0A098QYA3_9SPIO</name>
<keyword evidence="2 3" id="KW-0802">TPR repeat</keyword>
<dbReference type="PANTHER" id="PTHR15704">
    <property type="entry name" value="SUPERKILLER 3 PROTEIN-RELATED"/>
    <property type="match status" value="1"/>
</dbReference>
<dbReference type="Proteomes" id="UP000029692">
    <property type="component" value="Unassembled WGS sequence"/>
</dbReference>
<dbReference type="Pfam" id="PF13432">
    <property type="entry name" value="TPR_16"/>
    <property type="match status" value="1"/>
</dbReference>
<keyword evidence="5" id="KW-1185">Reference proteome</keyword>
<evidence type="ECO:0000313" key="5">
    <source>
        <dbReference type="Proteomes" id="UP000029692"/>
    </source>
</evidence>
<dbReference type="OrthoDB" id="368916at2"/>
<protein>
    <submittedName>
        <fullName evidence="4">Uncharacterized protein</fullName>
    </submittedName>
</protein>
<dbReference type="EMBL" id="JNUP01000052">
    <property type="protein sequence ID" value="KGE72403.1"/>
    <property type="molecule type" value="Genomic_DNA"/>
</dbReference>
<dbReference type="InterPro" id="IPR039226">
    <property type="entry name" value="Ski3/TTC37"/>
</dbReference>
<dbReference type="AlphaFoldDB" id="A0A098QYA3"/>
<evidence type="ECO:0000256" key="1">
    <source>
        <dbReference type="ARBA" id="ARBA00022737"/>
    </source>
</evidence>
<dbReference type="InterPro" id="IPR011990">
    <property type="entry name" value="TPR-like_helical_dom_sf"/>
</dbReference>
<dbReference type="STRING" id="1480694.DC28_06935"/>